<keyword evidence="5" id="KW-1185">Reference proteome</keyword>
<dbReference type="PROSITE" id="PS01031">
    <property type="entry name" value="SHSP"/>
    <property type="match status" value="1"/>
</dbReference>
<feature type="domain" description="SHSP" evidence="3">
    <location>
        <begin position="28"/>
        <end position="141"/>
    </location>
</feature>
<comment type="similarity">
    <text evidence="1 2">Belongs to the small heat shock protein (HSP20) family.</text>
</comment>
<accession>A0ABW5MRC2</accession>
<gene>
    <name evidence="4" type="ORF">ACFSQJ_02700</name>
</gene>
<dbReference type="InterPro" id="IPR008978">
    <property type="entry name" value="HSP20-like_chaperone"/>
</dbReference>
<reference evidence="5" key="1">
    <citation type="journal article" date="2019" name="Int. J. Syst. Evol. Microbiol.">
        <title>The Global Catalogue of Microorganisms (GCM) 10K type strain sequencing project: providing services to taxonomists for standard genome sequencing and annotation.</title>
        <authorList>
            <consortium name="The Broad Institute Genomics Platform"/>
            <consortium name="The Broad Institute Genome Sequencing Center for Infectious Disease"/>
            <person name="Wu L."/>
            <person name="Ma J."/>
        </authorList>
    </citation>
    <scope>NUCLEOTIDE SEQUENCE [LARGE SCALE GENOMIC DNA]</scope>
    <source>
        <strain evidence="5">KCTC 52368</strain>
    </source>
</reference>
<evidence type="ECO:0000256" key="2">
    <source>
        <dbReference type="RuleBase" id="RU003616"/>
    </source>
</evidence>
<organism evidence="4 5">
    <name type="scientific">Croceitalea marina</name>
    <dbReference type="NCBI Taxonomy" id="1775166"/>
    <lineage>
        <taxon>Bacteria</taxon>
        <taxon>Pseudomonadati</taxon>
        <taxon>Bacteroidota</taxon>
        <taxon>Flavobacteriia</taxon>
        <taxon>Flavobacteriales</taxon>
        <taxon>Flavobacteriaceae</taxon>
        <taxon>Croceitalea</taxon>
    </lineage>
</organism>
<dbReference type="EMBL" id="JBHULB010000006">
    <property type="protein sequence ID" value="MFD2585822.1"/>
    <property type="molecule type" value="Genomic_DNA"/>
</dbReference>
<evidence type="ECO:0000256" key="1">
    <source>
        <dbReference type="PROSITE-ProRule" id="PRU00285"/>
    </source>
</evidence>
<name>A0ABW5MRC2_9FLAO</name>
<comment type="caution">
    <text evidence="4">The sequence shown here is derived from an EMBL/GenBank/DDBJ whole genome shotgun (WGS) entry which is preliminary data.</text>
</comment>
<proteinExistence type="inferred from homology"/>
<dbReference type="Gene3D" id="2.60.40.790">
    <property type="match status" value="1"/>
</dbReference>
<dbReference type="Proteomes" id="UP001597526">
    <property type="component" value="Unassembled WGS sequence"/>
</dbReference>
<dbReference type="Pfam" id="PF00011">
    <property type="entry name" value="HSP20"/>
    <property type="match status" value="1"/>
</dbReference>
<dbReference type="SUPFAM" id="SSF49764">
    <property type="entry name" value="HSP20-like chaperones"/>
    <property type="match status" value="1"/>
</dbReference>
<dbReference type="CDD" id="cd06464">
    <property type="entry name" value="ACD_sHsps-like"/>
    <property type="match status" value="1"/>
</dbReference>
<evidence type="ECO:0000313" key="5">
    <source>
        <dbReference type="Proteomes" id="UP001597526"/>
    </source>
</evidence>
<dbReference type="RefSeq" id="WP_377765330.1">
    <property type="nucleotide sequence ID" value="NZ_JBHULB010000006.1"/>
</dbReference>
<sequence length="141" mass="16218">MSIVKRNNMLFPALMNDIFKPDWFGGMENLNSNVPAVNILENETGFELELAIPGFKKDDFNVEIDDNVLTISSELKSEKENNEDNYTRREFSYTSFKRAFTLPETIDEAKINANYENGILRLSLPKKEEALPKPKRLIEIA</sequence>
<protein>
    <submittedName>
        <fullName evidence="4">Hsp20/alpha crystallin family protein</fullName>
    </submittedName>
</protein>
<evidence type="ECO:0000259" key="3">
    <source>
        <dbReference type="PROSITE" id="PS01031"/>
    </source>
</evidence>
<dbReference type="InterPro" id="IPR031107">
    <property type="entry name" value="Small_HSP"/>
</dbReference>
<dbReference type="InterPro" id="IPR002068">
    <property type="entry name" value="A-crystallin/Hsp20_dom"/>
</dbReference>
<evidence type="ECO:0000313" key="4">
    <source>
        <dbReference type="EMBL" id="MFD2585822.1"/>
    </source>
</evidence>
<dbReference type="PANTHER" id="PTHR11527">
    <property type="entry name" value="HEAT-SHOCK PROTEIN 20 FAMILY MEMBER"/>
    <property type="match status" value="1"/>
</dbReference>